<dbReference type="InterPro" id="IPR001279">
    <property type="entry name" value="Metallo-B-lactamas"/>
</dbReference>
<dbReference type="PANTHER" id="PTHR42943">
    <property type="entry name" value="GLUTATHIONE S-TRANSFERASE KAPPA"/>
    <property type="match status" value="1"/>
</dbReference>
<keyword evidence="3" id="KW-1185">Reference proteome</keyword>
<dbReference type="InterPro" id="IPR051924">
    <property type="entry name" value="GST_Kappa/NadH"/>
</dbReference>
<dbReference type="PANTHER" id="PTHR42943:SF2">
    <property type="entry name" value="GLUTATHIONE S-TRANSFERASE KAPPA 1"/>
    <property type="match status" value="1"/>
</dbReference>
<dbReference type="InterPro" id="IPR001853">
    <property type="entry name" value="DSBA-like_thioredoxin_dom"/>
</dbReference>
<name>A0A177FME7_9EURO</name>
<dbReference type="GO" id="GO:0004602">
    <property type="term" value="F:glutathione peroxidase activity"/>
    <property type="evidence" value="ECO:0007669"/>
    <property type="project" value="TreeGrafter"/>
</dbReference>
<organism evidence="2 3">
    <name type="scientific">Fonsecaea monophora</name>
    <dbReference type="NCBI Taxonomy" id="254056"/>
    <lineage>
        <taxon>Eukaryota</taxon>
        <taxon>Fungi</taxon>
        <taxon>Dikarya</taxon>
        <taxon>Ascomycota</taxon>
        <taxon>Pezizomycotina</taxon>
        <taxon>Eurotiomycetes</taxon>
        <taxon>Chaetothyriomycetidae</taxon>
        <taxon>Chaetothyriales</taxon>
        <taxon>Herpotrichiellaceae</taxon>
        <taxon>Fonsecaea</taxon>
    </lineage>
</organism>
<dbReference type="SUPFAM" id="SSF56281">
    <property type="entry name" value="Metallo-hydrolase/oxidoreductase"/>
    <property type="match status" value="1"/>
</dbReference>
<dbReference type="InterPro" id="IPR036866">
    <property type="entry name" value="RibonucZ/Hydroxyglut_hydro"/>
</dbReference>
<dbReference type="GO" id="GO:0005739">
    <property type="term" value="C:mitochondrion"/>
    <property type="evidence" value="ECO:0007669"/>
    <property type="project" value="TreeGrafter"/>
</dbReference>
<gene>
    <name evidence="2" type="ORF">AYO21_00128</name>
</gene>
<feature type="domain" description="Metallo-beta-lactamase" evidence="1">
    <location>
        <begin position="41"/>
        <end position="271"/>
    </location>
</feature>
<dbReference type="GO" id="GO:0005777">
    <property type="term" value="C:peroxisome"/>
    <property type="evidence" value="ECO:0007669"/>
    <property type="project" value="TreeGrafter"/>
</dbReference>
<evidence type="ECO:0000313" key="2">
    <source>
        <dbReference type="EMBL" id="OAG45493.1"/>
    </source>
</evidence>
<reference evidence="2 3" key="1">
    <citation type="submission" date="2016-03" db="EMBL/GenBank/DDBJ databases">
        <title>Draft genome sequence of the Fonsecaea monophora CBS 269.37.</title>
        <authorList>
            <person name="Bombassaro A."/>
            <person name="Vinicius W.A."/>
            <person name="De Hoog S."/>
            <person name="Sun J."/>
            <person name="Souza E.M."/>
            <person name="Raittz R.T."/>
            <person name="Costa F."/>
            <person name="Leao A.C."/>
            <person name="Tadra-Sfeir M.Z."/>
            <person name="Baura V."/>
            <person name="Balsanelli E."/>
            <person name="Pedrosa F.O."/>
            <person name="Moreno L.F."/>
            <person name="Steffens M.B."/>
            <person name="Xi L."/>
            <person name="Bocca A.L."/>
            <person name="Felipe M.S."/>
            <person name="Teixeira M."/>
            <person name="Telles Filho F.Q."/>
            <person name="Azevedo C.M."/>
            <person name="Gomes R."/>
            <person name="Vicente V.A."/>
        </authorList>
    </citation>
    <scope>NUCLEOTIDE SEQUENCE [LARGE SCALE GENOMIC DNA]</scope>
    <source>
        <strain evidence="2 3">CBS 269.37</strain>
    </source>
</reference>
<dbReference type="InterPro" id="IPR036249">
    <property type="entry name" value="Thioredoxin-like_sf"/>
</dbReference>
<dbReference type="EMBL" id="LVKK01000001">
    <property type="protein sequence ID" value="OAG45493.1"/>
    <property type="molecule type" value="Genomic_DNA"/>
</dbReference>
<dbReference type="SMART" id="SM00849">
    <property type="entry name" value="Lactamase_B"/>
    <property type="match status" value="1"/>
</dbReference>
<dbReference type="Pfam" id="PF00753">
    <property type="entry name" value="Lactamase_B"/>
    <property type="match status" value="1"/>
</dbReference>
<dbReference type="SUPFAM" id="SSF52833">
    <property type="entry name" value="Thioredoxin-like"/>
    <property type="match status" value="2"/>
</dbReference>
<dbReference type="GeneID" id="34595310"/>
<evidence type="ECO:0000313" key="3">
    <source>
        <dbReference type="Proteomes" id="UP000077002"/>
    </source>
</evidence>
<comment type="caution">
    <text evidence="2">The sequence shown here is derived from an EMBL/GenBank/DDBJ whole genome shotgun (WGS) entry which is preliminary data.</text>
</comment>
<dbReference type="RefSeq" id="XP_022517445.1">
    <property type="nucleotide sequence ID" value="XM_022650119.1"/>
</dbReference>
<dbReference type="Gene3D" id="3.60.15.10">
    <property type="entry name" value="Ribonuclease Z/Hydroxyacylglutathione hydrolase-like"/>
    <property type="match status" value="1"/>
</dbReference>
<sequence>MQNGTHKEQIVQVSLVPTGQLFLPDKWILAGADLATKTLYPDYSFYIHHQASGRSLMFDLGIRKDLEAYPRCIREEFVLTEPRVPKSAAELLEEAGIPATSINYVVYSHLHFDHVGNPGEFPLSQVVVGPGSKAASYPGYPTNPDSPFLGSILEHPSVRELSYEEDQWIPFGPFPKAFDFFGDGSFLLLDAPGHMPGHLMGLARTGLDEYVVMGGDCCHHRKIFTGEGMLGEGHGPNGAYSMHKDLETAKATIGKLHEISQREDVLVCLAHDGYLEPALKVLPATLNGWRKAGVKANITKNVPQVAVEVKAFVTALAHRTEAELIWTPVLLGAIYRETAAPQGAGGSASDVFNPTKKRLLSRAMQRSLRRNHVELNWPSAHPQTPVLALRLLYHVPVEERPALTHALFRAYWVEDLNITDKSVLLDIAKRSGIRSASSLTEAAFDDKNAQEALRASTAEVIARGTCGVPAFWVDGERWVDDQGKAHQGRLYWGQDRMHFVEASLIAVKRGCDYAQVPNLASLQLRCAPGFPVGQKRVEFWHDFSSPWAFLGWTQLDRLKRQFGPDVEIVMKPILVGALFREVGAPNLPMAAMSQAKRDIMHKDMGDWIRHWNSINQQRGSHDKPVEMHWPTQFPIRTPTALRCAIVDPNLTPLLFRACWERNVNVSDDKALAEYLATAGCNTDTLFKKASTPQVKEQLRTNTQDAIDAGICGVPSYRVFDKTDQGWVNCAPESGVIWGQDELVVVEDLVAGWKERESSVGGYDRPASRL</sequence>
<dbReference type="Proteomes" id="UP000077002">
    <property type="component" value="Unassembled WGS sequence"/>
</dbReference>
<proteinExistence type="predicted"/>
<protein>
    <recommendedName>
        <fullName evidence="1">Metallo-beta-lactamase domain-containing protein</fullName>
    </recommendedName>
</protein>
<dbReference type="GO" id="GO:0004364">
    <property type="term" value="F:glutathione transferase activity"/>
    <property type="evidence" value="ECO:0007669"/>
    <property type="project" value="TreeGrafter"/>
</dbReference>
<dbReference type="OrthoDB" id="4664297at2759"/>
<evidence type="ECO:0000259" key="1">
    <source>
        <dbReference type="SMART" id="SM00849"/>
    </source>
</evidence>
<dbReference type="CDD" id="cd07730">
    <property type="entry name" value="metallo-hydrolase-like_MBL-fold"/>
    <property type="match status" value="1"/>
</dbReference>
<dbReference type="Pfam" id="PF01323">
    <property type="entry name" value="DSBA"/>
    <property type="match status" value="2"/>
</dbReference>
<dbReference type="AlphaFoldDB" id="A0A177FME7"/>
<dbReference type="GO" id="GO:0006749">
    <property type="term" value="P:glutathione metabolic process"/>
    <property type="evidence" value="ECO:0007669"/>
    <property type="project" value="TreeGrafter"/>
</dbReference>
<accession>A0A177FME7</accession>
<dbReference type="Gene3D" id="3.40.30.10">
    <property type="entry name" value="Glutaredoxin"/>
    <property type="match status" value="2"/>
</dbReference>